<gene>
    <name evidence="2" type="ORF">M6B38_381480</name>
    <name evidence="1" type="ORF">M6B38_382035</name>
</gene>
<reference evidence="1" key="1">
    <citation type="journal article" date="2023" name="GigaByte">
        <title>Genome assembly of the bearded iris, Iris pallida Lam.</title>
        <authorList>
            <person name="Bruccoleri R.E."/>
            <person name="Oakeley E.J."/>
            <person name="Faust A.M.E."/>
            <person name="Altorfer M."/>
            <person name="Dessus-Babus S."/>
            <person name="Burckhardt D."/>
            <person name="Oertli M."/>
            <person name="Naumann U."/>
            <person name="Petersen F."/>
            <person name="Wong J."/>
        </authorList>
    </citation>
    <scope>NUCLEOTIDE SEQUENCE</scope>
    <source>
        <strain evidence="1">GSM-AAB239-AS_SAM_17_03QT</strain>
    </source>
</reference>
<dbReference type="Proteomes" id="UP001140949">
    <property type="component" value="Unassembled WGS sequence"/>
</dbReference>
<evidence type="ECO:0000313" key="2">
    <source>
        <dbReference type="EMBL" id="KAJ6824662.1"/>
    </source>
</evidence>
<reference evidence="1" key="2">
    <citation type="submission" date="2023-04" db="EMBL/GenBank/DDBJ databases">
        <authorList>
            <person name="Bruccoleri R.E."/>
            <person name="Oakeley E.J."/>
            <person name="Faust A.-M."/>
            <person name="Dessus-Babus S."/>
            <person name="Altorfer M."/>
            <person name="Burckhardt D."/>
            <person name="Oertli M."/>
            <person name="Naumann U."/>
            <person name="Petersen F."/>
            <person name="Wong J."/>
        </authorList>
    </citation>
    <scope>NUCLEOTIDE SEQUENCE</scope>
    <source>
        <strain evidence="1">GSM-AAB239-AS_SAM_17_03QT</strain>
        <tissue evidence="1">Leaf</tissue>
    </source>
</reference>
<accession>A0AAX6G798</accession>
<name>A0AAX6G798_IRIPA</name>
<organism evidence="1 3">
    <name type="scientific">Iris pallida</name>
    <name type="common">Sweet iris</name>
    <dbReference type="NCBI Taxonomy" id="29817"/>
    <lineage>
        <taxon>Eukaryota</taxon>
        <taxon>Viridiplantae</taxon>
        <taxon>Streptophyta</taxon>
        <taxon>Embryophyta</taxon>
        <taxon>Tracheophyta</taxon>
        <taxon>Spermatophyta</taxon>
        <taxon>Magnoliopsida</taxon>
        <taxon>Liliopsida</taxon>
        <taxon>Asparagales</taxon>
        <taxon>Iridaceae</taxon>
        <taxon>Iridoideae</taxon>
        <taxon>Irideae</taxon>
        <taxon>Iris</taxon>
    </lineage>
</organism>
<keyword evidence="3" id="KW-1185">Reference proteome</keyword>
<comment type="caution">
    <text evidence="1">The sequence shown here is derived from an EMBL/GenBank/DDBJ whole genome shotgun (WGS) entry which is preliminary data.</text>
</comment>
<evidence type="ECO:0000313" key="1">
    <source>
        <dbReference type="EMBL" id="KAJ6824539.1"/>
    </source>
</evidence>
<dbReference type="AlphaFoldDB" id="A0AAX6G798"/>
<proteinExistence type="predicted"/>
<sequence length="38" mass="4102">MCSAVNCGIRTRIWIPGVGPKAGHNDYGGGHGHFDTRY</sequence>
<dbReference type="EMBL" id="JANAVB010021999">
    <property type="protein sequence ID" value="KAJ6824539.1"/>
    <property type="molecule type" value="Genomic_DNA"/>
</dbReference>
<protein>
    <submittedName>
        <fullName evidence="1">Serine/arginine repetitive matrix protein 1-like</fullName>
    </submittedName>
</protein>
<dbReference type="EMBL" id="JANAVB010021900">
    <property type="protein sequence ID" value="KAJ6824662.1"/>
    <property type="molecule type" value="Genomic_DNA"/>
</dbReference>
<evidence type="ECO:0000313" key="3">
    <source>
        <dbReference type="Proteomes" id="UP001140949"/>
    </source>
</evidence>